<feature type="region of interest" description="Disordered" evidence="1">
    <location>
        <begin position="502"/>
        <end position="538"/>
    </location>
</feature>
<dbReference type="PANTHER" id="PTHR33063:SF16">
    <property type="entry name" value="OS02G0241300 PROTEIN"/>
    <property type="match status" value="1"/>
</dbReference>
<evidence type="ECO:0000313" key="2">
    <source>
        <dbReference type="EnsemblPlants" id="Zm00001eb176540_P001"/>
    </source>
</evidence>
<feature type="compositionally biased region" description="Polar residues" evidence="1">
    <location>
        <begin position="83"/>
        <end position="102"/>
    </location>
</feature>
<dbReference type="GeneID" id="103629756"/>
<feature type="compositionally biased region" description="Polar residues" evidence="1">
    <location>
        <begin position="54"/>
        <end position="66"/>
    </location>
</feature>
<reference evidence="2" key="2">
    <citation type="submission" date="2019-07" db="EMBL/GenBank/DDBJ databases">
        <authorList>
            <person name="Seetharam A."/>
            <person name="Woodhouse M."/>
            <person name="Cannon E."/>
        </authorList>
    </citation>
    <scope>NUCLEOTIDE SEQUENCE [LARGE SCALE GENOMIC DNA]</scope>
    <source>
        <strain evidence="2">cv. B73</strain>
    </source>
</reference>
<keyword evidence="3" id="KW-1185">Reference proteome</keyword>
<protein>
    <submittedName>
        <fullName evidence="2">Uncharacterized protein</fullName>
    </submittedName>
</protein>
<dbReference type="AlphaFoldDB" id="A0A804NPQ6"/>
<dbReference type="EnsemblPlants" id="Zm00001eb176540_T001">
    <property type="protein sequence ID" value="Zm00001eb176540_P001"/>
    <property type="gene ID" value="Zm00001eb176540"/>
</dbReference>
<gene>
    <name evidence="2" type="primary">LOC103629756</name>
</gene>
<feature type="compositionally biased region" description="Polar residues" evidence="1">
    <location>
        <begin position="519"/>
        <end position="538"/>
    </location>
</feature>
<reference evidence="3" key="1">
    <citation type="journal article" date="2009" name="Science">
        <title>The B73 maize genome: complexity, diversity, and dynamics.</title>
        <authorList>
            <person name="Schnable P.S."/>
            <person name="Ware D."/>
            <person name="Fulton R.S."/>
            <person name="Stein J.C."/>
            <person name="Wei F."/>
            <person name="Pasternak S."/>
            <person name="Liang C."/>
            <person name="Zhang J."/>
            <person name="Fulton L."/>
            <person name="Graves T.A."/>
            <person name="Minx P."/>
            <person name="Reily A.D."/>
            <person name="Courtney L."/>
            <person name="Kruchowski S.S."/>
            <person name="Tomlinson C."/>
            <person name="Strong C."/>
            <person name="Delehaunty K."/>
            <person name="Fronick C."/>
            <person name="Courtney B."/>
            <person name="Rock S.M."/>
            <person name="Belter E."/>
            <person name="Du F."/>
            <person name="Kim K."/>
            <person name="Abbott R.M."/>
            <person name="Cotton M."/>
            <person name="Levy A."/>
            <person name="Marchetto P."/>
            <person name="Ochoa K."/>
            <person name="Jackson S.M."/>
            <person name="Gillam B."/>
            <person name="Chen W."/>
            <person name="Yan L."/>
            <person name="Higginbotham J."/>
            <person name="Cardenas M."/>
            <person name="Waligorski J."/>
            <person name="Applebaum E."/>
            <person name="Phelps L."/>
            <person name="Falcone J."/>
            <person name="Kanchi K."/>
            <person name="Thane T."/>
            <person name="Scimone A."/>
            <person name="Thane N."/>
            <person name="Henke J."/>
            <person name="Wang T."/>
            <person name="Ruppert J."/>
            <person name="Shah N."/>
            <person name="Rotter K."/>
            <person name="Hodges J."/>
            <person name="Ingenthron E."/>
            <person name="Cordes M."/>
            <person name="Kohlberg S."/>
            <person name="Sgro J."/>
            <person name="Delgado B."/>
            <person name="Mead K."/>
            <person name="Chinwalla A."/>
            <person name="Leonard S."/>
            <person name="Crouse K."/>
            <person name="Collura K."/>
            <person name="Kudrna D."/>
            <person name="Currie J."/>
            <person name="He R."/>
            <person name="Angelova A."/>
            <person name="Rajasekar S."/>
            <person name="Mueller T."/>
            <person name="Lomeli R."/>
            <person name="Scara G."/>
            <person name="Ko A."/>
            <person name="Delaney K."/>
            <person name="Wissotski M."/>
            <person name="Lopez G."/>
            <person name="Campos D."/>
            <person name="Braidotti M."/>
            <person name="Ashley E."/>
            <person name="Golser W."/>
            <person name="Kim H."/>
            <person name="Lee S."/>
            <person name="Lin J."/>
            <person name="Dujmic Z."/>
            <person name="Kim W."/>
            <person name="Talag J."/>
            <person name="Zuccolo A."/>
            <person name="Fan C."/>
            <person name="Sebastian A."/>
            <person name="Kramer M."/>
            <person name="Spiegel L."/>
            <person name="Nascimento L."/>
            <person name="Zutavern T."/>
            <person name="Miller B."/>
            <person name="Ambroise C."/>
            <person name="Muller S."/>
            <person name="Spooner W."/>
            <person name="Narechania A."/>
            <person name="Ren L."/>
            <person name="Wei S."/>
            <person name="Kumari S."/>
            <person name="Faga B."/>
            <person name="Levy M.J."/>
            <person name="McMahan L."/>
            <person name="Van Buren P."/>
            <person name="Vaughn M.W."/>
            <person name="Ying K."/>
            <person name="Yeh C.-T."/>
            <person name="Emrich S.J."/>
            <person name="Jia Y."/>
            <person name="Kalyanaraman A."/>
            <person name="Hsia A.-P."/>
            <person name="Barbazuk W.B."/>
            <person name="Baucom R.S."/>
            <person name="Brutnell T.P."/>
            <person name="Carpita N.C."/>
            <person name="Chaparro C."/>
            <person name="Chia J.-M."/>
            <person name="Deragon J.-M."/>
            <person name="Estill J.C."/>
            <person name="Fu Y."/>
            <person name="Jeddeloh J.A."/>
            <person name="Han Y."/>
            <person name="Lee H."/>
            <person name="Li P."/>
            <person name="Lisch D.R."/>
            <person name="Liu S."/>
            <person name="Liu Z."/>
            <person name="Nagel D.H."/>
            <person name="McCann M.C."/>
            <person name="SanMiguel P."/>
            <person name="Myers A.M."/>
            <person name="Nettleton D."/>
            <person name="Nguyen J."/>
            <person name="Penning B.W."/>
            <person name="Ponnala L."/>
            <person name="Schneider K.L."/>
            <person name="Schwartz D.C."/>
            <person name="Sharma A."/>
            <person name="Soderlund C."/>
            <person name="Springer N.M."/>
            <person name="Sun Q."/>
            <person name="Wang H."/>
            <person name="Waterman M."/>
            <person name="Westerman R."/>
            <person name="Wolfgruber T.K."/>
            <person name="Yang L."/>
            <person name="Yu Y."/>
            <person name="Zhang L."/>
            <person name="Zhou S."/>
            <person name="Zhu Q."/>
            <person name="Bennetzen J.L."/>
            <person name="Dawe R.K."/>
            <person name="Jiang J."/>
            <person name="Jiang N."/>
            <person name="Presting G.G."/>
            <person name="Wessler S.R."/>
            <person name="Aluru S."/>
            <person name="Martienssen R.A."/>
            <person name="Clifton S.W."/>
            <person name="McCombie W.R."/>
            <person name="Wing R.A."/>
            <person name="Wilson R.K."/>
        </authorList>
    </citation>
    <scope>NUCLEOTIDE SEQUENCE [LARGE SCALE GENOMIC DNA]</scope>
    <source>
        <strain evidence="3">cv. B73</strain>
    </source>
</reference>
<dbReference type="OrthoDB" id="693022at2759"/>
<evidence type="ECO:0000313" key="3">
    <source>
        <dbReference type="Proteomes" id="UP000007305"/>
    </source>
</evidence>
<proteinExistence type="predicted"/>
<organism evidence="2 3">
    <name type="scientific">Zea mays</name>
    <name type="common">Maize</name>
    <dbReference type="NCBI Taxonomy" id="4577"/>
    <lineage>
        <taxon>Eukaryota</taxon>
        <taxon>Viridiplantae</taxon>
        <taxon>Streptophyta</taxon>
        <taxon>Embryophyta</taxon>
        <taxon>Tracheophyta</taxon>
        <taxon>Spermatophyta</taxon>
        <taxon>Magnoliopsida</taxon>
        <taxon>Liliopsida</taxon>
        <taxon>Poales</taxon>
        <taxon>Poaceae</taxon>
        <taxon>PACMAD clade</taxon>
        <taxon>Panicoideae</taxon>
        <taxon>Andropogonodae</taxon>
        <taxon>Andropogoneae</taxon>
        <taxon>Tripsacinae</taxon>
        <taxon>Zea</taxon>
    </lineage>
</organism>
<dbReference type="InParanoid" id="A0A804NPQ6"/>
<sequence length="538" mass="60706">MAPGKRSAWTSRKPEEPMPTDYEKIRAMNMMKNNQLFQRLGLGQLKSLVTATSANNKDDCPQQSESLYDGENTDNSNEEESQCRNNGRANLSNDGDQISTKVTRGNKRIVAPVQERTIRVTRQRIAEINQENSHNLSVHKQLSSCPTTNHDSIETLVVPTQPSANTTIDNNPTHNIDNAIEPNSLIQEESDNHNAVEGTIDIIPRRKSMGKQLESLSRGLGMKIPIQITEGSKRPEPPIQAAKFASEGGITLRQHIPIFHHWKEYKRKGNEPTIKNYIGKVTAQFTMDNDSKAVEDACLDMLKVGQRQMRYRLKQKYFNGIPANQVRSTSPISSMSDEDWRKLVEKWSTPKHKDSCMKNKLNREKVQYQQCTGSQSYIAKAYLLKQEKYKDAEPSAIDLFKDMHCSKKKGFSENVKKAIVDMEAMVTTPVEDGQQQKSPMEVVSEVLGGSSLFLHNVGLQDNSKKSSTTTVSAKVQELQNQLESERLEKDGLREEVETLKAQAQASKETMDNMKRSMEENNSLLHQLLSFNRSQAPPS</sequence>
<evidence type="ECO:0000256" key="1">
    <source>
        <dbReference type="SAM" id="MobiDB-lite"/>
    </source>
</evidence>
<dbReference type="Gramene" id="Zm00001eb176540_T001">
    <property type="protein sequence ID" value="Zm00001eb176540_P001"/>
    <property type="gene ID" value="Zm00001eb176540"/>
</dbReference>
<dbReference type="PANTHER" id="PTHR33063">
    <property type="entry name" value="OS02G0583500 PROTEIN"/>
    <property type="match status" value="1"/>
</dbReference>
<feature type="compositionally biased region" description="Basic and acidic residues" evidence="1">
    <location>
        <begin position="508"/>
        <end position="518"/>
    </location>
</feature>
<dbReference type="KEGG" id="zma:103629756"/>
<accession>A0A804NPQ6</accession>
<dbReference type="RefSeq" id="XP_020407421.1">
    <property type="nucleotide sequence ID" value="XM_020551832.1"/>
</dbReference>
<reference evidence="2" key="3">
    <citation type="submission" date="2021-05" db="UniProtKB">
        <authorList>
            <consortium name="EnsemblPlants"/>
        </authorList>
    </citation>
    <scope>IDENTIFICATION</scope>
    <source>
        <strain evidence="2">cv. B73</strain>
    </source>
</reference>
<dbReference type="Pfam" id="PF03004">
    <property type="entry name" value="Transposase_24"/>
    <property type="match status" value="1"/>
</dbReference>
<dbReference type="FunCoup" id="A0A804NPQ6">
    <property type="interactions" value="17"/>
</dbReference>
<dbReference type="InterPro" id="IPR004252">
    <property type="entry name" value="Probable_transposase_24"/>
</dbReference>
<feature type="region of interest" description="Disordered" evidence="1">
    <location>
        <begin position="54"/>
        <end position="102"/>
    </location>
</feature>
<dbReference type="Proteomes" id="UP000007305">
    <property type="component" value="Chromosome 4"/>
</dbReference>
<name>A0A804NPQ6_MAIZE</name>